<dbReference type="InterPro" id="IPR019191">
    <property type="entry name" value="Essential_protein_Yae1_N"/>
</dbReference>
<evidence type="ECO:0000256" key="7">
    <source>
        <dbReference type="ARBA" id="ARBA00018400"/>
    </source>
</evidence>
<keyword evidence="13" id="KW-1185">Reference proteome</keyword>
<protein>
    <recommendedName>
        <fullName evidence="7">Protein YAE1</fullName>
    </recommendedName>
    <alternativeName>
        <fullName evidence="6">Protein yae1</fullName>
    </alternativeName>
</protein>
<comment type="subunit">
    <text evidence="5">May form a complex with LTO1.</text>
</comment>
<evidence type="ECO:0000313" key="13">
    <source>
        <dbReference type="Proteomes" id="UP000813385"/>
    </source>
</evidence>
<evidence type="ECO:0000256" key="4">
    <source>
        <dbReference type="ARBA" id="ARBA00007096"/>
    </source>
</evidence>
<name>A0A8K0TBD4_9PEZI</name>
<dbReference type="Pfam" id="PF09811">
    <property type="entry name" value="Yae1_N"/>
    <property type="match status" value="1"/>
</dbReference>
<evidence type="ECO:0000256" key="9">
    <source>
        <dbReference type="ARBA" id="ARBA00023242"/>
    </source>
</evidence>
<dbReference type="Proteomes" id="UP000813385">
    <property type="component" value="Unassembled WGS sequence"/>
</dbReference>
<comment type="caution">
    <text evidence="12">The sequence shown here is derived from an EMBL/GenBank/DDBJ whole genome shotgun (WGS) entry which is preliminary data.</text>
</comment>
<keyword evidence="8" id="KW-0963">Cytoplasm</keyword>
<feature type="region of interest" description="Disordered" evidence="10">
    <location>
        <begin position="35"/>
        <end position="71"/>
    </location>
</feature>
<reference evidence="12" key="1">
    <citation type="journal article" date="2021" name="Nat. Commun.">
        <title>Genetic determinants of endophytism in the Arabidopsis root mycobiome.</title>
        <authorList>
            <person name="Mesny F."/>
            <person name="Miyauchi S."/>
            <person name="Thiergart T."/>
            <person name="Pickel B."/>
            <person name="Atanasova L."/>
            <person name="Karlsson M."/>
            <person name="Huettel B."/>
            <person name="Barry K.W."/>
            <person name="Haridas S."/>
            <person name="Chen C."/>
            <person name="Bauer D."/>
            <person name="Andreopoulos W."/>
            <person name="Pangilinan J."/>
            <person name="LaButti K."/>
            <person name="Riley R."/>
            <person name="Lipzen A."/>
            <person name="Clum A."/>
            <person name="Drula E."/>
            <person name="Henrissat B."/>
            <person name="Kohler A."/>
            <person name="Grigoriev I.V."/>
            <person name="Martin F.M."/>
            <person name="Hacquard S."/>
        </authorList>
    </citation>
    <scope>NUCLEOTIDE SEQUENCE</scope>
    <source>
        <strain evidence="12">MPI-CAGE-AT-0016</strain>
    </source>
</reference>
<evidence type="ECO:0000256" key="1">
    <source>
        <dbReference type="ARBA" id="ARBA00003836"/>
    </source>
</evidence>
<dbReference type="InterPro" id="IPR038881">
    <property type="entry name" value="Yae1-like"/>
</dbReference>
<dbReference type="AlphaFoldDB" id="A0A8K0TBD4"/>
<evidence type="ECO:0000256" key="10">
    <source>
        <dbReference type="SAM" id="MobiDB-lite"/>
    </source>
</evidence>
<dbReference type="EMBL" id="JAGPXD010000004">
    <property type="protein sequence ID" value="KAH7358482.1"/>
    <property type="molecule type" value="Genomic_DNA"/>
</dbReference>
<evidence type="ECO:0000256" key="5">
    <source>
        <dbReference type="ARBA" id="ARBA00011427"/>
    </source>
</evidence>
<comment type="function">
    <text evidence="1">The complex LTO1:YAE1 may function as a target specific adapter that probably recruits apo-RPLI1 to the cytosolic iron-sulfur protein assembly (CIA) complex machinery. May be required for biogenesis of the large ribosomal subunit and initiation of translation.</text>
</comment>
<feature type="domain" description="Essential protein Yae1 N-terminal" evidence="11">
    <location>
        <begin position="83"/>
        <end position="121"/>
    </location>
</feature>
<evidence type="ECO:0000313" key="12">
    <source>
        <dbReference type="EMBL" id="KAH7358482.1"/>
    </source>
</evidence>
<dbReference type="GO" id="GO:0005634">
    <property type="term" value="C:nucleus"/>
    <property type="evidence" value="ECO:0007669"/>
    <property type="project" value="UniProtKB-SubCell"/>
</dbReference>
<dbReference type="PANTHER" id="PTHR18829">
    <property type="entry name" value="PROTEIN YAE1 HOMOLOG"/>
    <property type="match status" value="1"/>
</dbReference>
<sequence>MHIQPIDNASDLEPFVIAAMSPDIHHSTVTGEAGETFDDVWGSEPSSPTLPAGPGNDGGHGTSRTAAHPSDMARLQAEHSTAGYREGLTDAKAHSIQAGFDEGFGLGAAIGAKAGQILGVLEGIANALTAAAAGESLDEGARDEAAKTLGDAKKELDIGRVFGPEYWNPDGTWKYDVAAEDDDGDVLFAHVADAHPLIAKWSIVADEQVARWAIDRAVFAEVADEERQHQHQLQQDKPGSAAAPQVRKPLDW</sequence>
<evidence type="ECO:0000256" key="2">
    <source>
        <dbReference type="ARBA" id="ARBA00004123"/>
    </source>
</evidence>
<accession>A0A8K0TBD4</accession>
<feature type="region of interest" description="Disordered" evidence="10">
    <location>
        <begin position="225"/>
        <end position="252"/>
    </location>
</feature>
<dbReference type="OrthoDB" id="20086at2759"/>
<dbReference type="PANTHER" id="PTHR18829:SF0">
    <property type="entry name" value="PROTEIN YAE1 HOMOLOG"/>
    <property type="match status" value="1"/>
</dbReference>
<proteinExistence type="inferred from homology"/>
<evidence type="ECO:0000256" key="8">
    <source>
        <dbReference type="ARBA" id="ARBA00022490"/>
    </source>
</evidence>
<gene>
    <name evidence="12" type="ORF">B0T11DRAFT_330271</name>
</gene>
<comment type="subcellular location">
    <subcellularLocation>
        <location evidence="3">Cytoplasm</location>
    </subcellularLocation>
    <subcellularLocation>
        <location evidence="2">Nucleus</location>
    </subcellularLocation>
</comment>
<organism evidence="12 13">
    <name type="scientific">Plectosphaerella cucumerina</name>
    <dbReference type="NCBI Taxonomy" id="40658"/>
    <lineage>
        <taxon>Eukaryota</taxon>
        <taxon>Fungi</taxon>
        <taxon>Dikarya</taxon>
        <taxon>Ascomycota</taxon>
        <taxon>Pezizomycotina</taxon>
        <taxon>Sordariomycetes</taxon>
        <taxon>Hypocreomycetidae</taxon>
        <taxon>Glomerellales</taxon>
        <taxon>Plectosphaerellaceae</taxon>
        <taxon>Plectosphaerella</taxon>
    </lineage>
</organism>
<evidence type="ECO:0000256" key="6">
    <source>
        <dbReference type="ARBA" id="ARBA00017286"/>
    </source>
</evidence>
<comment type="similarity">
    <text evidence="4">Belongs to the YAE1 family.</text>
</comment>
<evidence type="ECO:0000256" key="3">
    <source>
        <dbReference type="ARBA" id="ARBA00004496"/>
    </source>
</evidence>
<keyword evidence="9" id="KW-0539">Nucleus</keyword>
<dbReference type="GO" id="GO:0005737">
    <property type="term" value="C:cytoplasm"/>
    <property type="evidence" value="ECO:0007669"/>
    <property type="project" value="UniProtKB-SubCell"/>
</dbReference>
<evidence type="ECO:0000259" key="11">
    <source>
        <dbReference type="Pfam" id="PF09811"/>
    </source>
</evidence>